<dbReference type="SUPFAM" id="SSF55347">
    <property type="entry name" value="Glyceraldehyde-3-phosphate dehydrogenase-like, C-terminal domain"/>
    <property type="match status" value="1"/>
</dbReference>
<evidence type="ECO:0000313" key="5">
    <source>
        <dbReference type="Proteomes" id="UP001189429"/>
    </source>
</evidence>
<dbReference type="Proteomes" id="UP001189429">
    <property type="component" value="Unassembled WGS sequence"/>
</dbReference>
<dbReference type="Gene3D" id="3.30.360.10">
    <property type="entry name" value="Dihydrodipicolinate Reductase, domain 2"/>
    <property type="match status" value="1"/>
</dbReference>
<reference evidence="4" key="1">
    <citation type="submission" date="2023-10" db="EMBL/GenBank/DDBJ databases">
        <authorList>
            <person name="Chen Y."/>
            <person name="Shah S."/>
            <person name="Dougan E. K."/>
            <person name="Thang M."/>
            <person name="Chan C."/>
        </authorList>
    </citation>
    <scope>NUCLEOTIDE SEQUENCE [LARGE SCALE GENOMIC DNA]</scope>
</reference>
<comment type="similarity">
    <text evidence="1">Belongs to the Gfo/Idh/MocA family.</text>
</comment>
<dbReference type="Gene3D" id="3.40.50.720">
    <property type="entry name" value="NAD(P)-binding Rossmann-like Domain"/>
    <property type="match status" value="1"/>
</dbReference>
<proteinExistence type="inferred from homology"/>
<feature type="domain" description="GFO/IDH/MocA-like oxidoreductase" evidence="3">
    <location>
        <begin position="86"/>
        <end position="200"/>
    </location>
</feature>
<evidence type="ECO:0000259" key="2">
    <source>
        <dbReference type="Pfam" id="PF01408"/>
    </source>
</evidence>
<dbReference type="InterPro" id="IPR000683">
    <property type="entry name" value="Gfo/Idh/MocA-like_OxRdtase_N"/>
</dbReference>
<protein>
    <recommendedName>
        <fullName evidence="6">Gfo/Idh/MocA-like oxidoreductase N-terminal domain-containing protein</fullName>
    </recommendedName>
</protein>
<dbReference type="SUPFAM" id="SSF51735">
    <property type="entry name" value="NAD(P)-binding Rossmann-fold domains"/>
    <property type="match status" value="1"/>
</dbReference>
<organism evidence="4 5">
    <name type="scientific">Prorocentrum cordatum</name>
    <dbReference type="NCBI Taxonomy" id="2364126"/>
    <lineage>
        <taxon>Eukaryota</taxon>
        <taxon>Sar</taxon>
        <taxon>Alveolata</taxon>
        <taxon>Dinophyceae</taxon>
        <taxon>Prorocentrales</taxon>
        <taxon>Prorocentraceae</taxon>
        <taxon>Prorocentrum</taxon>
    </lineage>
</organism>
<evidence type="ECO:0000259" key="3">
    <source>
        <dbReference type="Pfam" id="PF22725"/>
    </source>
</evidence>
<dbReference type="InterPro" id="IPR055170">
    <property type="entry name" value="GFO_IDH_MocA-like_dom"/>
</dbReference>
<dbReference type="PANTHER" id="PTHR46368">
    <property type="match status" value="1"/>
</dbReference>
<gene>
    <name evidence="4" type="ORF">PCOR1329_LOCUS79557</name>
</gene>
<dbReference type="Pfam" id="PF22725">
    <property type="entry name" value="GFO_IDH_MocA_C3"/>
    <property type="match status" value="1"/>
</dbReference>
<feature type="domain" description="Gfo/Idh/MocA-like oxidoreductase N-terminal" evidence="2">
    <location>
        <begin position="3"/>
        <end position="66"/>
    </location>
</feature>
<evidence type="ECO:0008006" key="6">
    <source>
        <dbReference type="Google" id="ProtNLM"/>
    </source>
</evidence>
<keyword evidence="5" id="KW-1185">Reference proteome</keyword>
<name>A0ABN9XY16_9DINO</name>
<dbReference type="InterPro" id="IPR036291">
    <property type="entry name" value="NAD(P)-bd_dom_sf"/>
</dbReference>
<evidence type="ECO:0000313" key="4">
    <source>
        <dbReference type="EMBL" id="CAK0903183.1"/>
    </source>
</evidence>
<accession>A0ABN9XY16</accession>
<dbReference type="EMBL" id="CAUYUJ010021178">
    <property type="protein sequence ID" value="CAK0903183.1"/>
    <property type="molecule type" value="Genomic_DNA"/>
</dbReference>
<dbReference type="Pfam" id="PF01408">
    <property type="entry name" value="GFO_IDH_MocA"/>
    <property type="match status" value="1"/>
</dbReference>
<evidence type="ECO:0000256" key="1">
    <source>
        <dbReference type="ARBA" id="ARBA00010928"/>
    </source>
</evidence>
<comment type="caution">
    <text evidence="4">The sequence shown here is derived from an EMBL/GenBank/DDBJ whole genome shotgun (WGS) entry which is preliminary data.</text>
</comment>
<dbReference type="PANTHER" id="PTHR46368:SF4">
    <property type="entry name" value="OS10G0403700 PROTEIN"/>
    <property type="match status" value="1"/>
</dbReference>
<sequence>MTHDEVLAEAGAEVLYIPLPSGVRNAFMRRALEAGKHVYSEKPHSGTVAEFRQVLDLAAARGRQWMDGTMWYHSVRTRAMEEALAKLGPVRRVAASFTWGNGLVDQAWIDGGNGRTDPAREPFGMLGDSGHYPISAVAWAFAWELPVRAQALHCKRNKVGAVITCEAFLWFKDGGRAVIDTTCEGPHRSQFEVMCDRGVLKVDDLVGGQGRSGNFSAYEGPFVGSTRFVLGDHMGKDTVVEVEACDHENRLVQEFVESVRHTIMCAIFESCMREGAAVELTAEGAFRIGGETFPDLPTRNWWEAATPEQ</sequence>